<protein>
    <submittedName>
        <fullName evidence="1">Uncharacterized protein</fullName>
    </submittedName>
</protein>
<evidence type="ECO:0000313" key="1">
    <source>
        <dbReference type="EMBL" id="KAF7826428.1"/>
    </source>
</evidence>
<name>A0A834WML0_9FABA</name>
<reference evidence="1" key="1">
    <citation type="submission" date="2020-09" db="EMBL/GenBank/DDBJ databases">
        <title>Genome-Enabled Discovery of Anthraquinone Biosynthesis in Senna tora.</title>
        <authorList>
            <person name="Kang S.-H."/>
            <person name="Pandey R.P."/>
            <person name="Lee C.-M."/>
            <person name="Sim J.-S."/>
            <person name="Jeong J.-T."/>
            <person name="Choi B.-S."/>
            <person name="Jung M."/>
            <person name="Ginzburg D."/>
            <person name="Zhao K."/>
            <person name="Won S.Y."/>
            <person name="Oh T.-J."/>
            <person name="Yu Y."/>
            <person name="Kim N.-H."/>
            <person name="Lee O.R."/>
            <person name="Lee T.-H."/>
            <person name="Bashyal P."/>
            <person name="Kim T.-S."/>
            <person name="Lee W.-H."/>
            <person name="Kawkins C."/>
            <person name="Kim C.-K."/>
            <person name="Kim J.S."/>
            <person name="Ahn B.O."/>
            <person name="Rhee S.Y."/>
            <person name="Sohng J.K."/>
        </authorList>
    </citation>
    <scope>NUCLEOTIDE SEQUENCE</scope>
    <source>
        <tissue evidence="1">Leaf</tissue>
    </source>
</reference>
<dbReference type="EMBL" id="JAAIUW010000004">
    <property type="protein sequence ID" value="KAF7835454.1"/>
    <property type="molecule type" value="Genomic_DNA"/>
</dbReference>
<proteinExistence type="predicted"/>
<comment type="caution">
    <text evidence="1">The sequence shown here is derived from an EMBL/GenBank/DDBJ whole genome shotgun (WGS) entry which is preliminary data.</text>
</comment>
<dbReference type="AlphaFoldDB" id="A0A834WML0"/>
<dbReference type="EMBL" id="JAAIUW010000006">
    <property type="protein sequence ID" value="KAF7826428.1"/>
    <property type="molecule type" value="Genomic_DNA"/>
</dbReference>
<keyword evidence="3" id="KW-1185">Reference proteome</keyword>
<organism evidence="1 3">
    <name type="scientific">Senna tora</name>
    <dbReference type="NCBI Taxonomy" id="362788"/>
    <lineage>
        <taxon>Eukaryota</taxon>
        <taxon>Viridiplantae</taxon>
        <taxon>Streptophyta</taxon>
        <taxon>Embryophyta</taxon>
        <taxon>Tracheophyta</taxon>
        <taxon>Spermatophyta</taxon>
        <taxon>Magnoliopsida</taxon>
        <taxon>eudicotyledons</taxon>
        <taxon>Gunneridae</taxon>
        <taxon>Pentapetalae</taxon>
        <taxon>rosids</taxon>
        <taxon>fabids</taxon>
        <taxon>Fabales</taxon>
        <taxon>Fabaceae</taxon>
        <taxon>Caesalpinioideae</taxon>
        <taxon>Cassia clade</taxon>
        <taxon>Senna</taxon>
    </lineage>
</organism>
<gene>
    <name evidence="2" type="ORF">G2W53_010313</name>
    <name evidence="1" type="ORF">G2W53_017592</name>
</gene>
<dbReference type="Proteomes" id="UP000634136">
    <property type="component" value="Unassembled WGS sequence"/>
</dbReference>
<evidence type="ECO:0000313" key="2">
    <source>
        <dbReference type="EMBL" id="KAF7835454.1"/>
    </source>
</evidence>
<accession>A0A834WML0</accession>
<sequence length="120" mass="13738">MVAIIPNSRAWDPLIPLFLDVLHNLGRGIGLYLHCLCHFPHGLRIPIRFPCQAKELTTDFHQVSFLKLSLESGKRQFVSIKAMEFSSINTIRCEEVVDLISIKEVCVAREIPDRNLVQNR</sequence>
<evidence type="ECO:0000313" key="3">
    <source>
        <dbReference type="Proteomes" id="UP000634136"/>
    </source>
</evidence>